<keyword evidence="5" id="KW-1185">Reference proteome</keyword>
<keyword evidence="2" id="KW-0472">Membrane</keyword>
<keyword evidence="2" id="KW-0812">Transmembrane</keyword>
<protein>
    <recommendedName>
        <fullName evidence="3">DUF4190 domain-containing protein</fullName>
    </recommendedName>
</protein>
<feature type="domain" description="DUF4190" evidence="3">
    <location>
        <begin position="65"/>
        <end position="124"/>
    </location>
</feature>
<feature type="transmembrane region" description="Helical" evidence="2">
    <location>
        <begin position="70"/>
        <end position="94"/>
    </location>
</feature>
<feature type="region of interest" description="Disordered" evidence="1">
    <location>
        <begin position="1"/>
        <end position="38"/>
    </location>
</feature>
<comment type="caution">
    <text evidence="4">The sequence shown here is derived from an EMBL/GenBank/DDBJ whole genome shotgun (WGS) entry which is preliminary data.</text>
</comment>
<dbReference type="EMBL" id="BAABRR010000011">
    <property type="protein sequence ID" value="GAA5519573.1"/>
    <property type="molecule type" value="Genomic_DNA"/>
</dbReference>
<organism evidence="4 5">
    <name type="scientific">Demequina sediminis</name>
    <dbReference type="NCBI Taxonomy" id="1930058"/>
    <lineage>
        <taxon>Bacteria</taxon>
        <taxon>Bacillati</taxon>
        <taxon>Actinomycetota</taxon>
        <taxon>Actinomycetes</taxon>
        <taxon>Micrococcales</taxon>
        <taxon>Demequinaceae</taxon>
        <taxon>Demequina</taxon>
    </lineage>
</organism>
<reference evidence="4 5" key="1">
    <citation type="submission" date="2024-02" db="EMBL/GenBank/DDBJ databases">
        <title>Lysinimicrobium sediminis NBRC 112286.</title>
        <authorList>
            <person name="Ichikawa N."/>
            <person name="Katano-Makiyama Y."/>
            <person name="Hidaka K."/>
        </authorList>
    </citation>
    <scope>NUCLEOTIDE SEQUENCE [LARGE SCALE GENOMIC DNA]</scope>
    <source>
        <strain evidence="4 5">NBRC 112286</strain>
    </source>
</reference>
<proteinExistence type="predicted"/>
<dbReference type="InterPro" id="IPR025241">
    <property type="entry name" value="DUF4190"/>
</dbReference>
<sequence>MSDAPRDPVNPADQAEPMPSYQTAPPPAPAPQAPYAQAPYGQPQYAAQPYTQPPAPAGTTDKNWMGITSLILSLAGLFTGITAIAGIVFGHLSLSAVKRGEADNRGVGLAGLITGYVITALGIIGLILFVMAIGWVGVECGGSDPAAWCES</sequence>
<name>A0ABP9WK13_9MICO</name>
<evidence type="ECO:0000313" key="4">
    <source>
        <dbReference type="EMBL" id="GAA5519573.1"/>
    </source>
</evidence>
<dbReference type="Pfam" id="PF13828">
    <property type="entry name" value="DUF4190"/>
    <property type="match status" value="1"/>
</dbReference>
<evidence type="ECO:0000256" key="1">
    <source>
        <dbReference type="SAM" id="MobiDB-lite"/>
    </source>
</evidence>
<evidence type="ECO:0000259" key="3">
    <source>
        <dbReference type="Pfam" id="PF13828"/>
    </source>
</evidence>
<evidence type="ECO:0000313" key="5">
    <source>
        <dbReference type="Proteomes" id="UP001426770"/>
    </source>
</evidence>
<keyword evidence="2" id="KW-1133">Transmembrane helix</keyword>
<gene>
    <name evidence="4" type="ORF">Lsed01_02024</name>
</gene>
<accession>A0ABP9WK13</accession>
<dbReference type="RefSeq" id="WP_286216597.1">
    <property type="nucleotide sequence ID" value="NZ_AP027736.1"/>
</dbReference>
<evidence type="ECO:0000256" key="2">
    <source>
        <dbReference type="SAM" id="Phobius"/>
    </source>
</evidence>
<feature type="transmembrane region" description="Helical" evidence="2">
    <location>
        <begin position="106"/>
        <end position="136"/>
    </location>
</feature>
<dbReference type="Proteomes" id="UP001426770">
    <property type="component" value="Unassembled WGS sequence"/>
</dbReference>